<reference evidence="1" key="1">
    <citation type="submission" date="2019-12" db="EMBL/GenBank/DDBJ databases">
        <title>An insight into the sialome of adult female Ixodes ricinus ticks feeding for 6 days.</title>
        <authorList>
            <person name="Perner J."/>
            <person name="Ribeiro J.M.C."/>
        </authorList>
    </citation>
    <scope>NUCLEOTIDE SEQUENCE</scope>
    <source>
        <strain evidence="1">Semi-engorged</strain>
        <tissue evidence="1">Salivary glands</tissue>
    </source>
</reference>
<accession>A0A6B0UD20</accession>
<protein>
    <submittedName>
        <fullName evidence="1">Uncharacterized protein</fullName>
    </submittedName>
</protein>
<evidence type="ECO:0000313" key="1">
    <source>
        <dbReference type="EMBL" id="MXU88751.1"/>
    </source>
</evidence>
<dbReference type="AlphaFoldDB" id="A0A6B0UD20"/>
<proteinExistence type="predicted"/>
<organism evidence="1">
    <name type="scientific">Ixodes ricinus</name>
    <name type="common">Common tick</name>
    <name type="synonym">Acarus ricinus</name>
    <dbReference type="NCBI Taxonomy" id="34613"/>
    <lineage>
        <taxon>Eukaryota</taxon>
        <taxon>Metazoa</taxon>
        <taxon>Ecdysozoa</taxon>
        <taxon>Arthropoda</taxon>
        <taxon>Chelicerata</taxon>
        <taxon>Arachnida</taxon>
        <taxon>Acari</taxon>
        <taxon>Parasitiformes</taxon>
        <taxon>Ixodida</taxon>
        <taxon>Ixodoidea</taxon>
        <taxon>Ixodidae</taxon>
        <taxon>Ixodinae</taxon>
        <taxon>Ixodes</taxon>
    </lineage>
</organism>
<sequence>MSWSWQSVVRMLPKKASGCGGCCCYAVPTPGWCSFCGQSSRRATCSRTGVRSLHACCCATARIAAGRQLQDVGNRTIFEDATNTSVGDTLQAPISPVSPPSVE</sequence>
<dbReference type="EMBL" id="GIFC01006668">
    <property type="protein sequence ID" value="MXU88751.1"/>
    <property type="molecule type" value="Transcribed_RNA"/>
</dbReference>
<name>A0A6B0UD20_IXORI</name>